<organism evidence="2 3">
    <name type="scientific">Vogesella aquatica</name>
    <dbReference type="NCBI Taxonomy" id="2984206"/>
    <lineage>
        <taxon>Bacteria</taxon>
        <taxon>Pseudomonadati</taxon>
        <taxon>Pseudomonadota</taxon>
        <taxon>Betaproteobacteria</taxon>
        <taxon>Neisseriales</taxon>
        <taxon>Chromobacteriaceae</taxon>
        <taxon>Vogesella</taxon>
    </lineage>
</organism>
<dbReference type="Pfam" id="PF05114">
    <property type="entry name" value="MbnB_TglH_ChrH"/>
    <property type="match status" value="1"/>
</dbReference>
<reference evidence="2 3" key="1">
    <citation type="submission" date="2023-01" db="EMBL/GenBank/DDBJ databases">
        <title>Novel species of the genus Vogesella isolated from rivers.</title>
        <authorList>
            <person name="Lu H."/>
        </authorList>
    </citation>
    <scope>NUCLEOTIDE SEQUENCE [LARGE SCALE GENOMIC DNA]</scope>
    <source>
        <strain evidence="2 3">DC21W</strain>
    </source>
</reference>
<protein>
    <recommendedName>
        <fullName evidence="1">UPF0276 protein PQU95_17190</fullName>
    </recommendedName>
</protein>
<dbReference type="InterPro" id="IPR036237">
    <property type="entry name" value="Xyl_isomerase-like_sf"/>
</dbReference>
<proteinExistence type="inferred from homology"/>
<dbReference type="RefSeq" id="WP_272753143.1">
    <property type="nucleotide sequence ID" value="NZ_JAQQLF010000028.1"/>
</dbReference>
<dbReference type="InterPro" id="IPR007801">
    <property type="entry name" value="MbnB/TglH/ChrH"/>
</dbReference>
<evidence type="ECO:0000313" key="2">
    <source>
        <dbReference type="EMBL" id="MDC7718939.1"/>
    </source>
</evidence>
<gene>
    <name evidence="2" type="ORF">PQU95_17190</name>
</gene>
<dbReference type="PANTHER" id="PTHR42194">
    <property type="entry name" value="UPF0276 PROTEIN HI_1600"/>
    <property type="match status" value="1"/>
</dbReference>
<name>A0ABT5J4D6_9NEIS</name>
<sequence>MTAPLPVCAGIGLRHPHYSQVLAQQQPLGWIELHSENFFDGGQPLAMLQQLAACYPLSLHGVGLGLGAAARPDATHLAALRRLLDAVPAVAVSEHLSFNHDASQRFANDLLPIPYTRAMLDLVAANVAEAQDALRRPLLIENLSSYLAYPGNDMHEGEFLAELVARTGCGLLLDVNNLYVNQQNLGTDVDAFLAALPPHAIGEIHLAGYTERTFDDGSTLLVDTHSRPVYPAVWQLYRQVIARFGARPTLIEWDIDIPPLDTLLAEAATAQAILDQHTEAAT</sequence>
<dbReference type="PANTHER" id="PTHR42194:SF1">
    <property type="entry name" value="UPF0276 PROTEIN HI_1600"/>
    <property type="match status" value="1"/>
</dbReference>
<comment type="similarity">
    <text evidence="1">Belongs to the UPF0276 family.</text>
</comment>
<dbReference type="SUPFAM" id="SSF51658">
    <property type="entry name" value="Xylose isomerase-like"/>
    <property type="match status" value="1"/>
</dbReference>
<dbReference type="NCBIfam" id="NF003818">
    <property type="entry name" value="PRK05409.1"/>
    <property type="match status" value="1"/>
</dbReference>
<dbReference type="Gene3D" id="3.20.20.150">
    <property type="entry name" value="Divalent-metal-dependent TIM barrel enzymes"/>
    <property type="match status" value="1"/>
</dbReference>
<dbReference type="Proteomes" id="UP001219956">
    <property type="component" value="Unassembled WGS sequence"/>
</dbReference>
<keyword evidence="3" id="KW-1185">Reference proteome</keyword>
<comment type="caution">
    <text evidence="2">The sequence shown here is derived from an EMBL/GenBank/DDBJ whole genome shotgun (WGS) entry which is preliminary data.</text>
</comment>
<dbReference type="HAMAP" id="MF_00697">
    <property type="entry name" value="UPF0276"/>
    <property type="match status" value="1"/>
</dbReference>
<evidence type="ECO:0000256" key="1">
    <source>
        <dbReference type="HAMAP-Rule" id="MF_00697"/>
    </source>
</evidence>
<dbReference type="EMBL" id="JAQQLF010000028">
    <property type="protein sequence ID" value="MDC7718939.1"/>
    <property type="molecule type" value="Genomic_DNA"/>
</dbReference>
<evidence type="ECO:0000313" key="3">
    <source>
        <dbReference type="Proteomes" id="UP001219956"/>
    </source>
</evidence>
<accession>A0ABT5J4D6</accession>